<dbReference type="EMBL" id="CP034549">
    <property type="protein sequence ID" value="AZQ44290.1"/>
    <property type="molecule type" value="Genomic_DNA"/>
</dbReference>
<feature type="transmembrane region" description="Helical" evidence="2">
    <location>
        <begin position="64"/>
        <end position="84"/>
    </location>
</feature>
<dbReference type="OrthoDB" id="1143801at2"/>
<reference evidence="3 4" key="1">
    <citation type="submission" date="2018-12" db="EMBL/GenBank/DDBJ databases">
        <title>Complete genome of Nonlabens sp. MJ115.</title>
        <authorList>
            <person name="Choi H.S."/>
            <person name="Jung J."/>
        </authorList>
    </citation>
    <scope>NUCLEOTIDE SEQUENCE [LARGE SCALE GENOMIC DNA]</scope>
    <source>
        <strain evidence="3 4">MJ115</strain>
    </source>
</reference>
<name>A0A3S9MYM8_9FLAO</name>
<proteinExistence type="predicted"/>
<keyword evidence="4" id="KW-1185">Reference proteome</keyword>
<organism evidence="3 4">
    <name type="scientific">Nonlabens ponticola</name>
    <dbReference type="NCBI Taxonomy" id="2496866"/>
    <lineage>
        <taxon>Bacteria</taxon>
        <taxon>Pseudomonadati</taxon>
        <taxon>Bacteroidota</taxon>
        <taxon>Flavobacteriia</taxon>
        <taxon>Flavobacteriales</taxon>
        <taxon>Flavobacteriaceae</taxon>
        <taxon>Nonlabens</taxon>
    </lineage>
</organism>
<protein>
    <recommendedName>
        <fullName evidence="5">Anti-sigma factor</fullName>
    </recommendedName>
</protein>
<feature type="coiled-coil region" evidence="1">
    <location>
        <begin position="126"/>
        <end position="191"/>
    </location>
</feature>
<sequence length="193" mass="21933">MKESMKEWFEQQDFDTADLKDGHAARFLQKLDDACEDQHTDGTSDDIDEKPSGKLFTLAIIKKWGIAAAILVLLGMGNFIVGQYNQSLTPTVTPELAQKQDFYDLAIKSQLAALDRMQAPETERIIADVKANLAMLETDFKKIQKDFKVNADNPKVIDAMIQNYQNRIQLLEDAKDQIRSAQQQIKEQKNEII</sequence>
<dbReference type="KEGG" id="noj:EJ995_08595"/>
<dbReference type="AlphaFoldDB" id="A0A3S9MYM8"/>
<evidence type="ECO:0008006" key="5">
    <source>
        <dbReference type="Google" id="ProtNLM"/>
    </source>
</evidence>
<dbReference type="RefSeq" id="WP_126447583.1">
    <property type="nucleotide sequence ID" value="NZ_CP034549.1"/>
</dbReference>
<gene>
    <name evidence="3" type="ORF">EJ995_08595</name>
</gene>
<evidence type="ECO:0000256" key="1">
    <source>
        <dbReference type="SAM" id="Coils"/>
    </source>
</evidence>
<evidence type="ECO:0000256" key="2">
    <source>
        <dbReference type="SAM" id="Phobius"/>
    </source>
</evidence>
<evidence type="ECO:0000313" key="3">
    <source>
        <dbReference type="EMBL" id="AZQ44290.1"/>
    </source>
</evidence>
<keyword evidence="2" id="KW-0472">Membrane</keyword>
<keyword evidence="2" id="KW-0812">Transmembrane</keyword>
<keyword evidence="2" id="KW-1133">Transmembrane helix</keyword>
<keyword evidence="1" id="KW-0175">Coiled coil</keyword>
<evidence type="ECO:0000313" key="4">
    <source>
        <dbReference type="Proteomes" id="UP000279600"/>
    </source>
</evidence>
<accession>A0A3S9MYM8</accession>
<dbReference type="Proteomes" id="UP000279600">
    <property type="component" value="Chromosome"/>
</dbReference>